<organism evidence="2 3">
    <name type="scientific">Oleoguttula mirabilis</name>
    <dbReference type="NCBI Taxonomy" id="1507867"/>
    <lineage>
        <taxon>Eukaryota</taxon>
        <taxon>Fungi</taxon>
        <taxon>Dikarya</taxon>
        <taxon>Ascomycota</taxon>
        <taxon>Pezizomycotina</taxon>
        <taxon>Dothideomycetes</taxon>
        <taxon>Dothideomycetidae</taxon>
        <taxon>Mycosphaerellales</taxon>
        <taxon>Teratosphaeriaceae</taxon>
        <taxon>Oleoguttula</taxon>
    </lineage>
</organism>
<keyword evidence="1" id="KW-1133">Transmembrane helix</keyword>
<dbReference type="Proteomes" id="UP001324427">
    <property type="component" value="Unassembled WGS sequence"/>
</dbReference>
<keyword evidence="1" id="KW-0472">Membrane</keyword>
<comment type="caution">
    <text evidence="2">The sequence shown here is derived from an EMBL/GenBank/DDBJ whole genome shotgun (WGS) entry which is preliminary data.</text>
</comment>
<sequence>MVAIIVNGTSNALRLGLQLSSVNVSSPATPTPSPTTAHNGGSLELIGAVIAVLGIVLAFLTLLVVYLQLRFDRRKHTRIVTYDHPHASVTGRTREGAGAPVEL</sequence>
<protein>
    <submittedName>
        <fullName evidence="2">Uncharacterized protein</fullName>
    </submittedName>
</protein>
<dbReference type="EMBL" id="JAVFHQ010000049">
    <property type="protein sequence ID" value="KAK4541692.1"/>
    <property type="molecule type" value="Genomic_DNA"/>
</dbReference>
<keyword evidence="3" id="KW-1185">Reference proteome</keyword>
<reference evidence="2 3" key="1">
    <citation type="submission" date="2021-11" db="EMBL/GenBank/DDBJ databases">
        <title>Black yeast isolated from Biological Soil Crust.</title>
        <authorList>
            <person name="Kurbessoian T."/>
        </authorList>
    </citation>
    <scope>NUCLEOTIDE SEQUENCE [LARGE SCALE GENOMIC DNA]</scope>
    <source>
        <strain evidence="2 3">CCFEE 5522</strain>
    </source>
</reference>
<evidence type="ECO:0000313" key="3">
    <source>
        <dbReference type="Proteomes" id="UP001324427"/>
    </source>
</evidence>
<keyword evidence="1" id="KW-0812">Transmembrane</keyword>
<gene>
    <name evidence="2" type="ORF">LTR36_007401</name>
</gene>
<evidence type="ECO:0000256" key="1">
    <source>
        <dbReference type="SAM" id="Phobius"/>
    </source>
</evidence>
<name>A0AAV9JAB4_9PEZI</name>
<proteinExistence type="predicted"/>
<dbReference type="AlphaFoldDB" id="A0AAV9JAB4"/>
<accession>A0AAV9JAB4</accession>
<feature type="transmembrane region" description="Helical" evidence="1">
    <location>
        <begin position="45"/>
        <end position="69"/>
    </location>
</feature>
<evidence type="ECO:0000313" key="2">
    <source>
        <dbReference type="EMBL" id="KAK4541692.1"/>
    </source>
</evidence>